<gene>
    <name evidence="7" type="ORF">CLO192961_LOCUS359998</name>
</gene>
<comment type="subcellular location">
    <subcellularLocation>
        <location evidence="1">Membrane</location>
        <topology evidence="1">Multi-pass membrane protein</topology>
    </subcellularLocation>
</comment>
<protein>
    <recommendedName>
        <fullName evidence="9">Major facilitator superfamily (MFS) profile domain-containing protein</fullName>
    </recommendedName>
</protein>
<keyword evidence="4 6" id="KW-1133">Transmembrane helix</keyword>
<comment type="caution">
    <text evidence="7">The sequence shown here is derived from an EMBL/GenBank/DDBJ whole genome shotgun (WGS) entry which is preliminary data.</text>
</comment>
<feature type="transmembrane region" description="Helical" evidence="6">
    <location>
        <begin position="348"/>
        <end position="368"/>
    </location>
</feature>
<name>A0ABY6UQL7_BIOOC</name>
<evidence type="ECO:0000313" key="8">
    <source>
        <dbReference type="Proteomes" id="UP000766486"/>
    </source>
</evidence>
<dbReference type="PANTHER" id="PTHR43791">
    <property type="entry name" value="PERMEASE-RELATED"/>
    <property type="match status" value="1"/>
</dbReference>
<feature type="transmembrane region" description="Helical" evidence="6">
    <location>
        <begin position="380"/>
        <end position="402"/>
    </location>
</feature>
<evidence type="ECO:0000256" key="2">
    <source>
        <dbReference type="ARBA" id="ARBA00022448"/>
    </source>
</evidence>
<feature type="transmembrane region" description="Helical" evidence="6">
    <location>
        <begin position="315"/>
        <end position="336"/>
    </location>
</feature>
<evidence type="ECO:0000256" key="1">
    <source>
        <dbReference type="ARBA" id="ARBA00004141"/>
    </source>
</evidence>
<evidence type="ECO:0008006" key="9">
    <source>
        <dbReference type="Google" id="ProtNLM"/>
    </source>
</evidence>
<feature type="transmembrane region" description="Helical" evidence="6">
    <location>
        <begin position="134"/>
        <end position="155"/>
    </location>
</feature>
<dbReference type="EMBL" id="CABFNS010000869">
    <property type="protein sequence ID" value="VUC33650.1"/>
    <property type="molecule type" value="Genomic_DNA"/>
</dbReference>
<evidence type="ECO:0000256" key="6">
    <source>
        <dbReference type="SAM" id="Phobius"/>
    </source>
</evidence>
<evidence type="ECO:0000313" key="7">
    <source>
        <dbReference type="EMBL" id="VUC33650.1"/>
    </source>
</evidence>
<evidence type="ECO:0000256" key="5">
    <source>
        <dbReference type="ARBA" id="ARBA00023136"/>
    </source>
</evidence>
<evidence type="ECO:0000256" key="3">
    <source>
        <dbReference type="ARBA" id="ARBA00022692"/>
    </source>
</evidence>
<accession>A0ABY6UQL7</accession>
<keyword evidence="5 6" id="KW-0472">Membrane</keyword>
<keyword evidence="2" id="KW-0813">Transport</keyword>
<dbReference type="SUPFAM" id="SSF103473">
    <property type="entry name" value="MFS general substrate transporter"/>
    <property type="match status" value="1"/>
</dbReference>
<dbReference type="Proteomes" id="UP000766486">
    <property type="component" value="Unassembled WGS sequence"/>
</dbReference>
<reference evidence="7 8" key="1">
    <citation type="submission" date="2019-06" db="EMBL/GenBank/DDBJ databases">
        <authorList>
            <person name="Broberg M."/>
        </authorList>
    </citation>
    <scope>NUCLEOTIDE SEQUENCE [LARGE SCALE GENOMIC DNA]</scope>
</reference>
<proteinExistence type="predicted"/>
<feature type="transmembrane region" description="Helical" evidence="6">
    <location>
        <begin position="252"/>
        <end position="272"/>
    </location>
</feature>
<sequence length="443" mass="48546">MAVPQAADKNSPPEARSIRHLSPGENRRLLRRIDLILMPMMFDSYGLQYMDKAILGAASQVGVVEEVGLYDVTMSKGFSLATLVFCLGFAAGASFFSSRFPIGIFCETSVFAPGLVTMAAALADSYSSMIALRFFVGFVEAAIPAAFSHTIAMWYKPDEQAFLESRLLPGNIHCYENAVISCFCSVLQWTESTLAKQQQRMRASSFIRSVKNPKTRAYLFVSFSCQLVNGAVSGFGPIIISSFGLDPLQSVLIAGSLGGTLFLSLLAAGYVYDNLVKMNPAKPANRLISSFIPNQKCHVAFATCLPIIIGRRGCLLTYHFVVGVFDTPYVMVLSLVTANTAGQTKKAVVTGLVWFAYWVSNGVAPLLVRSTEQSQHYPSLFIPIVSLLSVGLLVLVASGWYLGACNKTREGDNFPNRRYPQSFNKTASLDFIDQETPNFRYYL</sequence>
<organism evidence="7 8">
    <name type="scientific">Bionectria ochroleuca</name>
    <name type="common">Gliocladium roseum</name>
    <dbReference type="NCBI Taxonomy" id="29856"/>
    <lineage>
        <taxon>Eukaryota</taxon>
        <taxon>Fungi</taxon>
        <taxon>Dikarya</taxon>
        <taxon>Ascomycota</taxon>
        <taxon>Pezizomycotina</taxon>
        <taxon>Sordariomycetes</taxon>
        <taxon>Hypocreomycetidae</taxon>
        <taxon>Hypocreales</taxon>
        <taxon>Bionectriaceae</taxon>
        <taxon>Clonostachys</taxon>
    </lineage>
</organism>
<evidence type="ECO:0000256" key="4">
    <source>
        <dbReference type="ARBA" id="ARBA00022989"/>
    </source>
</evidence>
<keyword evidence="8" id="KW-1185">Reference proteome</keyword>
<feature type="transmembrane region" description="Helical" evidence="6">
    <location>
        <begin position="175"/>
        <end position="196"/>
    </location>
</feature>
<keyword evidence="3 6" id="KW-0812">Transmembrane</keyword>
<feature type="transmembrane region" description="Helical" evidence="6">
    <location>
        <begin position="102"/>
        <end position="122"/>
    </location>
</feature>
<feature type="transmembrane region" description="Helical" evidence="6">
    <location>
        <begin position="78"/>
        <end position="96"/>
    </location>
</feature>
<dbReference type="PANTHER" id="PTHR43791:SF55">
    <property type="entry name" value="TRANSPORTER, PUTATIVE (AFU_ORTHOLOGUE AFUA_6G01820)-RELATED"/>
    <property type="match status" value="1"/>
</dbReference>
<feature type="transmembrane region" description="Helical" evidence="6">
    <location>
        <begin position="217"/>
        <end position="240"/>
    </location>
</feature>
<dbReference type="InterPro" id="IPR036259">
    <property type="entry name" value="MFS_trans_sf"/>
</dbReference>
<dbReference type="Gene3D" id="1.20.1250.20">
    <property type="entry name" value="MFS general substrate transporter like domains"/>
    <property type="match status" value="2"/>
</dbReference>